<organism evidence="2 3">
    <name type="scientific">Paractinoplanes tereljensis</name>
    <dbReference type="NCBI Taxonomy" id="571912"/>
    <lineage>
        <taxon>Bacteria</taxon>
        <taxon>Bacillati</taxon>
        <taxon>Actinomycetota</taxon>
        <taxon>Actinomycetes</taxon>
        <taxon>Micromonosporales</taxon>
        <taxon>Micromonosporaceae</taxon>
        <taxon>Paractinoplanes</taxon>
    </lineage>
</organism>
<evidence type="ECO:0000313" key="3">
    <source>
        <dbReference type="Proteomes" id="UP000623608"/>
    </source>
</evidence>
<protein>
    <submittedName>
        <fullName evidence="2">Uncharacterized protein</fullName>
    </submittedName>
</protein>
<feature type="region of interest" description="Disordered" evidence="1">
    <location>
        <begin position="21"/>
        <end position="40"/>
    </location>
</feature>
<sequence length="63" mass="6704">MNGTTLTVEIDDATAEIGDRDRPIGFTARPDKRDTKTAVASAHRAQPCGVSTTRGCRTIKTAT</sequence>
<proteinExistence type="predicted"/>
<comment type="caution">
    <text evidence="2">The sequence shown here is derived from an EMBL/GenBank/DDBJ whole genome shotgun (WGS) entry which is preliminary data.</text>
</comment>
<feature type="compositionally biased region" description="Basic and acidic residues" evidence="1">
    <location>
        <begin position="21"/>
        <end position="36"/>
    </location>
</feature>
<name>A0A919TY12_9ACTN</name>
<accession>A0A919TY12</accession>
<evidence type="ECO:0000313" key="2">
    <source>
        <dbReference type="EMBL" id="GIF25729.1"/>
    </source>
</evidence>
<gene>
    <name evidence="2" type="ORF">Ate02nite_84590</name>
</gene>
<dbReference type="AlphaFoldDB" id="A0A919TY12"/>
<reference evidence="2" key="1">
    <citation type="submission" date="2021-01" db="EMBL/GenBank/DDBJ databases">
        <title>Whole genome shotgun sequence of Actinoplanes tereljensis NBRC 105297.</title>
        <authorList>
            <person name="Komaki H."/>
            <person name="Tamura T."/>
        </authorList>
    </citation>
    <scope>NUCLEOTIDE SEQUENCE</scope>
    <source>
        <strain evidence="2">NBRC 105297</strain>
    </source>
</reference>
<dbReference type="Proteomes" id="UP000623608">
    <property type="component" value="Unassembled WGS sequence"/>
</dbReference>
<evidence type="ECO:0000256" key="1">
    <source>
        <dbReference type="SAM" id="MobiDB-lite"/>
    </source>
</evidence>
<dbReference type="EMBL" id="BOMY01000053">
    <property type="protein sequence ID" value="GIF25729.1"/>
    <property type="molecule type" value="Genomic_DNA"/>
</dbReference>
<keyword evidence="3" id="KW-1185">Reference proteome</keyword>